<dbReference type="RefSeq" id="WP_249248899.1">
    <property type="nucleotide sequence ID" value="NZ_JAKIKT010000003.1"/>
</dbReference>
<feature type="domain" description="HTH luxR-type" evidence="5">
    <location>
        <begin position="825"/>
        <end position="892"/>
    </location>
</feature>
<evidence type="ECO:0000313" key="6">
    <source>
        <dbReference type="EMBL" id="MCL2914173.1"/>
    </source>
</evidence>
<evidence type="ECO:0000256" key="3">
    <source>
        <dbReference type="ARBA" id="ARBA00023163"/>
    </source>
</evidence>
<dbReference type="PANTHER" id="PTHR44688">
    <property type="entry name" value="DNA-BINDING TRANSCRIPTIONAL ACTIVATOR DEVR_DOSR"/>
    <property type="match status" value="1"/>
</dbReference>
<dbReference type="InterPro" id="IPR000792">
    <property type="entry name" value="Tscrpt_reg_LuxR_C"/>
</dbReference>
<dbReference type="PRINTS" id="PR00038">
    <property type="entry name" value="HTHLUXR"/>
</dbReference>
<dbReference type="InterPro" id="IPR011990">
    <property type="entry name" value="TPR-like_helical_dom_sf"/>
</dbReference>
<dbReference type="Pfam" id="PF00196">
    <property type="entry name" value="GerE"/>
    <property type="match status" value="1"/>
</dbReference>
<protein>
    <submittedName>
        <fullName evidence="6">LuxR C-terminal-related transcriptional regulator</fullName>
    </submittedName>
</protein>
<dbReference type="SUPFAM" id="SSF46894">
    <property type="entry name" value="C-terminal effector domain of the bipartite response regulators"/>
    <property type="match status" value="1"/>
</dbReference>
<comment type="caution">
    <text evidence="6">The sequence shown here is derived from an EMBL/GenBank/DDBJ whole genome shotgun (WGS) entry which is preliminary data.</text>
</comment>
<dbReference type="SUPFAM" id="SSF52540">
    <property type="entry name" value="P-loop containing nucleoside triphosphate hydrolases"/>
    <property type="match status" value="1"/>
</dbReference>
<dbReference type="PANTHER" id="PTHR44688:SF16">
    <property type="entry name" value="DNA-BINDING TRANSCRIPTIONAL ACTIVATOR DEVR_DOSR"/>
    <property type="match status" value="1"/>
</dbReference>
<dbReference type="InterPro" id="IPR019734">
    <property type="entry name" value="TPR_rpt"/>
</dbReference>
<gene>
    <name evidence="6" type="ORF">L2725_10385</name>
</gene>
<keyword evidence="2" id="KW-0238">DNA-binding</keyword>
<dbReference type="Pfam" id="PF17874">
    <property type="entry name" value="TPR_MalT"/>
    <property type="match status" value="1"/>
</dbReference>
<evidence type="ECO:0000313" key="7">
    <source>
        <dbReference type="Proteomes" id="UP001202831"/>
    </source>
</evidence>
<dbReference type="InterPro" id="IPR059106">
    <property type="entry name" value="WHD_MalT"/>
</dbReference>
<dbReference type="PROSITE" id="PS50005">
    <property type="entry name" value="TPR"/>
    <property type="match status" value="1"/>
</dbReference>
<evidence type="ECO:0000259" key="5">
    <source>
        <dbReference type="PROSITE" id="PS50043"/>
    </source>
</evidence>
<feature type="repeat" description="TPR" evidence="4">
    <location>
        <begin position="541"/>
        <end position="574"/>
    </location>
</feature>
<proteinExistence type="predicted"/>
<keyword evidence="1" id="KW-0805">Transcription regulation</keyword>
<dbReference type="InterPro" id="IPR041617">
    <property type="entry name" value="TPR_MalT"/>
</dbReference>
<dbReference type="Pfam" id="PF25873">
    <property type="entry name" value="WHD_MalT"/>
    <property type="match status" value="1"/>
</dbReference>
<dbReference type="InterPro" id="IPR036388">
    <property type="entry name" value="WH-like_DNA-bd_sf"/>
</dbReference>
<dbReference type="Gene3D" id="1.10.10.10">
    <property type="entry name" value="Winged helix-like DNA-binding domain superfamily/Winged helix DNA-binding domain"/>
    <property type="match status" value="1"/>
</dbReference>
<dbReference type="EMBL" id="JAKIKT010000003">
    <property type="protein sequence ID" value="MCL2914173.1"/>
    <property type="molecule type" value="Genomic_DNA"/>
</dbReference>
<dbReference type="Proteomes" id="UP001202831">
    <property type="component" value="Unassembled WGS sequence"/>
</dbReference>
<dbReference type="PROSITE" id="PS50043">
    <property type="entry name" value="HTH_LUXR_2"/>
    <property type="match status" value="1"/>
</dbReference>
<keyword evidence="7" id="KW-1185">Reference proteome</keyword>
<dbReference type="SUPFAM" id="SSF48452">
    <property type="entry name" value="TPR-like"/>
    <property type="match status" value="2"/>
</dbReference>
<dbReference type="CDD" id="cd06170">
    <property type="entry name" value="LuxR_C_like"/>
    <property type="match status" value="1"/>
</dbReference>
<keyword evidence="3" id="KW-0804">Transcription</keyword>
<evidence type="ECO:0000256" key="1">
    <source>
        <dbReference type="ARBA" id="ARBA00023015"/>
    </source>
</evidence>
<dbReference type="InterPro" id="IPR016032">
    <property type="entry name" value="Sig_transdc_resp-reg_C-effctor"/>
</dbReference>
<evidence type="ECO:0000256" key="4">
    <source>
        <dbReference type="PROSITE-ProRule" id="PRU00339"/>
    </source>
</evidence>
<dbReference type="InterPro" id="IPR027417">
    <property type="entry name" value="P-loop_NTPase"/>
</dbReference>
<sequence length="892" mass="100238">MSGRQTQVFLQQKFKPPQPRVRLTQRQNLLKAFNDKQHYQLTSVVAPAGFGKSTLMGQFVNAMTLRSCACVWLALDPSDNEANRFFHLLCHALVDSNLAQPSFINRAQHFSATEDTDRFLAEVVKVISSCDNHIYWFVDDFHYISDPAVISFFDQLMRYCPDNFSLVLASRIQPPLEVGLLMAQGQMLSIDSAQLKFDLVEARTLFGDVIPKDTLEGLYSKTEGWIVAMQLMQMWLQQSPQHSMQTLGTQNIEILNRYFSEQIFERFSPELQEFVIHTSLLDRFNPTLANHVCEAGGAEEFIKQLEPFRALVIPIDFESSTYRYHHLFGDFLQQKLLAKVGEQICNQLRCKAARFYAEHDYLAEAVSQCIRAGEMDLAVELISDAGGWEMIMTRGIGLVESLLAQFDETSLVKYPCLGLMQAYLCMKLGRVVKAEEYFNLATVRFNEITADHEITQVTERDFIVIGLLVDIYLDKHVSADVLDLIDSRLNTLDEGDHLGKGVLLACQSLILNQIARFSQAESMAIACEQEMQLANCWVGLNYALLHHGQSLAYRGHLQQALEQFERAAALAEEHYGKDNGLQAMSWCLAADIHYQRNELDKAQQMLNKGLGVLESRDCWHDIYAVSFRLALNLALASNDKVAAEALLTRIAEVASNRHLNRLSLLCGVLEAKTNQHFGGKLMTDKPISGLAIDLNELKQDSNWLVLSDYLELKAKDALARNAGAEAQRLATKLHAHGSKIERQSDLAKALAIEAIVLEQRGEAEKAREPLNRMLETCALEGYIRVFIDAPNGMTPLLKQNSAAVREYPQFADLLETVEQGTQVNPGFGLSELGLSHRESQIAPLLARGLSNKQISQHLGISDNTVKFHLKNLFSKLKVATRAEAVSVLHPYL</sequence>
<dbReference type="Gene3D" id="1.25.40.10">
    <property type="entry name" value="Tetratricopeptide repeat domain"/>
    <property type="match status" value="1"/>
</dbReference>
<accession>A0ABT0N6U1</accession>
<dbReference type="PROSITE" id="PS00622">
    <property type="entry name" value="HTH_LUXR_1"/>
    <property type="match status" value="1"/>
</dbReference>
<dbReference type="Gene3D" id="3.40.50.300">
    <property type="entry name" value="P-loop containing nucleotide triphosphate hydrolases"/>
    <property type="match status" value="1"/>
</dbReference>
<name>A0ABT0N6U1_9GAMM</name>
<reference evidence="6 7" key="1">
    <citation type="submission" date="2022-01" db="EMBL/GenBank/DDBJ databases">
        <title>Whole genome-based taxonomy of the Shewanellaceae.</title>
        <authorList>
            <person name="Martin-Rodriguez A.J."/>
        </authorList>
    </citation>
    <scope>NUCLEOTIDE SEQUENCE [LARGE SCALE GENOMIC DNA]</scope>
    <source>
        <strain evidence="6 7">DSM 21332</strain>
    </source>
</reference>
<organism evidence="6 7">
    <name type="scientific">Shewanella corallii</name>
    <dbReference type="NCBI Taxonomy" id="560080"/>
    <lineage>
        <taxon>Bacteria</taxon>
        <taxon>Pseudomonadati</taxon>
        <taxon>Pseudomonadota</taxon>
        <taxon>Gammaproteobacteria</taxon>
        <taxon>Alteromonadales</taxon>
        <taxon>Shewanellaceae</taxon>
        <taxon>Shewanella</taxon>
    </lineage>
</organism>
<dbReference type="SMART" id="SM00421">
    <property type="entry name" value="HTH_LUXR"/>
    <property type="match status" value="1"/>
</dbReference>
<evidence type="ECO:0000256" key="2">
    <source>
        <dbReference type="ARBA" id="ARBA00023125"/>
    </source>
</evidence>
<keyword evidence="4" id="KW-0802">TPR repeat</keyword>